<organism evidence="2">
    <name type="scientific">Cyprideis torosa</name>
    <dbReference type="NCBI Taxonomy" id="163714"/>
    <lineage>
        <taxon>Eukaryota</taxon>
        <taxon>Metazoa</taxon>
        <taxon>Ecdysozoa</taxon>
        <taxon>Arthropoda</taxon>
        <taxon>Crustacea</taxon>
        <taxon>Oligostraca</taxon>
        <taxon>Ostracoda</taxon>
        <taxon>Podocopa</taxon>
        <taxon>Podocopida</taxon>
        <taxon>Cytherocopina</taxon>
        <taxon>Cytheroidea</taxon>
        <taxon>Cytherideidae</taxon>
        <taxon>Cyprideis</taxon>
    </lineage>
</organism>
<feature type="compositionally biased region" description="Basic and acidic residues" evidence="1">
    <location>
        <begin position="88"/>
        <end position="98"/>
    </location>
</feature>
<proteinExistence type="predicted"/>
<reference evidence="2" key="1">
    <citation type="submission" date="2020-11" db="EMBL/GenBank/DDBJ databases">
        <authorList>
            <person name="Tran Van P."/>
        </authorList>
    </citation>
    <scope>NUCLEOTIDE SEQUENCE</scope>
</reference>
<sequence length="125" mass="14181">MCHAIHKEDLSIAGRLRPSSVEMPVVFGRSSSTSSGPDIGFLLGLNSSAMDQWVLKEIRHKDDNSLWTERLILPIFKPPQEPPELPPDDSKDFSPPRPELGKLVEEVFNVLPIQIHWFDSQRKLL</sequence>
<name>A0A7R8ZXQ6_9CRUS</name>
<evidence type="ECO:0000313" key="2">
    <source>
        <dbReference type="EMBL" id="CAD7235658.1"/>
    </source>
</evidence>
<evidence type="ECO:0000256" key="1">
    <source>
        <dbReference type="SAM" id="MobiDB-lite"/>
    </source>
</evidence>
<accession>A0A7R8ZXQ6</accession>
<feature type="region of interest" description="Disordered" evidence="1">
    <location>
        <begin position="77"/>
        <end position="98"/>
    </location>
</feature>
<gene>
    <name evidence="2" type="ORF">CTOB1V02_LOCUS13473</name>
</gene>
<protein>
    <submittedName>
        <fullName evidence="2">Uncharacterized protein</fullName>
    </submittedName>
</protein>
<dbReference type="AlphaFoldDB" id="A0A7R8ZXQ6"/>
<dbReference type="EMBL" id="OB674012">
    <property type="protein sequence ID" value="CAD7235658.1"/>
    <property type="molecule type" value="Genomic_DNA"/>
</dbReference>